<feature type="compositionally biased region" description="Polar residues" evidence="1">
    <location>
        <begin position="242"/>
        <end position="252"/>
    </location>
</feature>
<name>A0A4S8MXX8_DENBC</name>
<feature type="region of interest" description="Disordered" evidence="1">
    <location>
        <begin position="350"/>
        <end position="399"/>
    </location>
</feature>
<dbReference type="PANTHER" id="PTHR43591:SF24">
    <property type="entry name" value="2-METHOXY-6-POLYPRENYL-1,4-BENZOQUINOL METHYLASE, MITOCHONDRIAL"/>
    <property type="match status" value="1"/>
</dbReference>
<feature type="compositionally biased region" description="Pro residues" evidence="1">
    <location>
        <begin position="285"/>
        <end position="295"/>
    </location>
</feature>
<dbReference type="GO" id="GO:0008168">
    <property type="term" value="F:methyltransferase activity"/>
    <property type="evidence" value="ECO:0007669"/>
    <property type="project" value="TreeGrafter"/>
</dbReference>
<dbReference type="InterPro" id="IPR029063">
    <property type="entry name" value="SAM-dependent_MTases_sf"/>
</dbReference>
<dbReference type="EMBL" id="ML179038">
    <property type="protein sequence ID" value="THV07344.1"/>
    <property type="molecule type" value="Genomic_DNA"/>
</dbReference>
<evidence type="ECO:0000313" key="4">
    <source>
        <dbReference type="Proteomes" id="UP000297245"/>
    </source>
</evidence>
<dbReference type="InterPro" id="IPR041698">
    <property type="entry name" value="Methyltransf_25"/>
</dbReference>
<dbReference type="CDD" id="cd02440">
    <property type="entry name" value="AdoMet_MTases"/>
    <property type="match status" value="1"/>
</dbReference>
<dbReference type="OrthoDB" id="2013972at2759"/>
<evidence type="ECO:0000313" key="3">
    <source>
        <dbReference type="EMBL" id="THV07344.1"/>
    </source>
</evidence>
<evidence type="ECO:0000256" key="1">
    <source>
        <dbReference type="SAM" id="MobiDB-lite"/>
    </source>
</evidence>
<feature type="domain" description="Methyltransferase" evidence="2">
    <location>
        <begin position="67"/>
        <end position="164"/>
    </location>
</feature>
<feature type="compositionally biased region" description="Low complexity" evidence="1">
    <location>
        <begin position="357"/>
        <end position="368"/>
    </location>
</feature>
<reference evidence="3 4" key="1">
    <citation type="journal article" date="2019" name="Nat. Ecol. Evol.">
        <title>Megaphylogeny resolves global patterns of mushroom evolution.</title>
        <authorList>
            <person name="Varga T."/>
            <person name="Krizsan K."/>
            <person name="Foldi C."/>
            <person name="Dima B."/>
            <person name="Sanchez-Garcia M."/>
            <person name="Sanchez-Ramirez S."/>
            <person name="Szollosi G.J."/>
            <person name="Szarkandi J.G."/>
            <person name="Papp V."/>
            <person name="Albert L."/>
            <person name="Andreopoulos W."/>
            <person name="Angelini C."/>
            <person name="Antonin V."/>
            <person name="Barry K.W."/>
            <person name="Bougher N.L."/>
            <person name="Buchanan P."/>
            <person name="Buyck B."/>
            <person name="Bense V."/>
            <person name="Catcheside P."/>
            <person name="Chovatia M."/>
            <person name="Cooper J."/>
            <person name="Damon W."/>
            <person name="Desjardin D."/>
            <person name="Finy P."/>
            <person name="Geml J."/>
            <person name="Haridas S."/>
            <person name="Hughes K."/>
            <person name="Justo A."/>
            <person name="Karasinski D."/>
            <person name="Kautmanova I."/>
            <person name="Kiss B."/>
            <person name="Kocsube S."/>
            <person name="Kotiranta H."/>
            <person name="LaButti K.M."/>
            <person name="Lechner B.E."/>
            <person name="Liimatainen K."/>
            <person name="Lipzen A."/>
            <person name="Lukacs Z."/>
            <person name="Mihaltcheva S."/>
            <person name="Morgado L.N."/>
            <person name="Niskanen T."/>
            <person name="Noordeloos M.E."/>
            <person name="Ohm R.A."/>
            <person name="Ortiz-Santana B."/>
            <person name="Ovrebo C."/>
            <person name="Racz N."/>
            <person name="Riley R."/>
            <person name="Savchenko A."/>
            <person name="Shiryaev A."/>
            <person name="Soop K."/>
            <person name="Spirin V."/>
            <person name="Szebenyi C."/>
            <person name="Tomsovsky M."/>
            <person name="Tulloss R.E."/>
            <person name="Uehling J."/>
            <person name="Grigoriev I.V."/>
            <person name="Vagvolgyi C."/>
            <person name="Papp T."/>
            <person name="Martin F.M."/>
            <person name="Miettinen O."/>
            <person name="Hibbett D.S."/>
            <person name="Nagy L.G."/>
        </authorList>
    </citation>
    <scope>NUCLEOTIDE SEQUENCE [LARGE SCALE GENOMIC DNA]</scope>
    <source>
        <strain evidence="3 4">CBS 962.96</strain>
    </source>
</reference>
<evidence type="ECO:0000259" key="2">
    <source>
        <dbReference type="Pfam" id="PF13649"/>
    </source>
</evidence>
<sequence length="531" mass="60365">MSSAQKDVEALLLKERFFRRRPGEVPYPLKDYDHSGMLDYDTWDHLFFKSCFRSLTIHEFDTPPSMVLDLGCGTGLWALEATMEWPSSKIIGFDLKDNQLKVGKSDIYSDLVGRLQWKQGNFLDSLPFPTDTFDFVRISRLGLAIPEDEWQFVLEEVHRVMKSGAVLEIIEEDLIFPYCQSARPRPERPRPSPLNVDLPIPDPINSGTLSSRSSLNTISSSTVWSSLDDQPDSALSKKSGLTPLQESPQSIFPPSRFSPKSPLSIKSQATFPSRGQTPTHLSYPTPAPPQQPPAAPLYNSCQSHPQDHSKLKAAWDAMLSNRWLAPRLITVLPFYLSSCFVNVRSHPSLQIPLPPNSSSSEQSSRTGSLDFDPSQQFELQRTTETGGRRSDSDETIPQDLQNDSHKRLLLWAPMHLARMVNTIQACKEAIYMEYDKLHSPELPPVAVKDGRLLVKKHAAREAFEREWSNWENDMADRIGMRDHVMSQFQWPEPLGERPDWRVWRNNLKLLENTQDAGDLCRTLRGFVAQKP</sequence>
<protein>
    <recommendedName>
        <fullName evidence="2">Methyltransferase domain-containing protein</fullName>
    </recommendedName>
</protein>
<keyword evidence="4" id="KW-1185">Reference proteome</keyword>
<dbReference type="Pfam" id="PF13649">
    <property type="entry name" value="Methyltransf_25"/>
    <property type="match status" value="1"/>
</dbReference>
<dbReference type="Proteomes" id="UP000297245">
    <property type="component" value="Unassembled WGS sequence"/>
</dbReference>
<feature type="compositionally biased region" description="Polar residues" evidence="1">
    <location>
        <begin position="373"/>
        <end position="385"/>
    </location>
</feature>
<accession>A0A4S8MXX8</accession>
<organism evidence="3 4">
    <name type="scientific">Dendrothele bispora (strain CBS 962.96)</name>
    <dbReference type="NCBI Taxonomy" id="1314807"/>
    <lineage>
        <taxon>Eukaryota</taxon>
        <taxon>Fungi</taxon>
        <taxon>Dikarya</taxon>
        <taxon>Basidiomycota</taxon>
        <taxon>Agaricomycotina</taxon>
        <taxon>Agaricomycetes</taxon>
        <taxon>Agaricomycetidae</taxon>
        <taxon>Agaricales</taxon>
        <taxon>Agaricales incertae sedis</taxon>
        <taxon>Dendrothele</taxon>
    </lineage>
</organism>
<dbReference type="SUPFAM" id="SSF53335">
    <property type="entry name" value="S-adenosyl-L-methionine-dependent methyltransferases"/>
    <property type="match status" value="1"/>
</dbReference>
<feature type="compositionally biased region" description="Polar residues" evidence="1">
    <location>
        <begin position="264"/>
        <end position="282"/>
    </location>
</feature>
<dbReference type="PANTHER" id="PTHR43591">
    <property type="entry name" value="METHYLTRANSFERASE"/>
    <property type="match status" value="1"/>
</dbReference>
<feature type="compositionally biased region" description="Low complexity" evidence="1">
    <location>
        <begin position="208"/>
        <end position="227"/>
    </location>
</feature>
<dbReference type="AlphaFoldDB" id="A0A4S8MXX8"/>
<feature type="region of interest" description="Disordered" evidence="1">
    <location>
        <begin position="182"/>
        <end position="305"/>
    </location>
</feature>
<gene>
    <name evidence="3" type="ORF">K435DRAFT_742431</name>
</gene>
<dbReference type="Gene3D" id="3.40.50.150">
    <property type="entry name" value="Vaccinia Virus protein VP39"/>
    <property type="match status" value="1"/>
</dbReference>
<proteinExistence type="predicted"/>